<keyword evidence="4" id="KW-0288">FMN</keyword>
<evidence type="ECO:0000256" key="1">
    <source>
        <dbReference type="ARBA" id="ARBA00001917"/>
    </source>
</evidence>
<evidence type="ECO:0000256" key="4">
    <source>
        <dbReference type="ARBA" id="ARBA00022643"/>
    </source>
</evidence>
<dbReference type="EC" id="5.3.3.2" evidence="12"/>
<evidence type="ECO:0000313" key="12">
    <source>
        <dbReference type="EMBL" id="CAA9243022.1"/>
    </source>
</evidence>
<evidence type="ECO:0000256" key="6">
    <source>
        <dbReference type="ARBA" id="ARBA00022842"/>
    </source>
</evidence>
<dbReference type="InterPro" id="IPR011179">
    <property type="entry name" value="IPdP_isomerase"/>
</dbReference>
<dbReference type="PANTHER" id="PTHR43665:SF1">
    <property type="entry name" value="ISOPENTENYL-DIPHOSPHATE DELTA-ISOMERASE"/>
    <property type="match status" value="1"/>
</dbReference>
<dbReference type="InterPro" id="IPR000262">
    <property type="entry name" value="FMN-dep_DH"/>
</dbReference>
<keyword evidence="7" id="KW-0521">NADP</keyword>
<evidence type="ECO:0000256" key="2">
    <source>
        <dbReference type="ARBA" id="ARBA00022490"/>
    </source>
</evidence>
<evidence type="ECO:0000256" key="10">
    <source>
        <dbReference type="ARBA" id="ARBA00025810"/>
    </source>
</evidence>
<sequence length="134" mass="13819">MQAIDVAGAGGTSWSEVERFRQTDPQRSRVAAIFAGWGIPTTQAIRDVRSALPNTTLIGSGGIRSGLDVAKAIALGADLGGSAAPHLFAAVETDGPDAVVTGLQAFIDELRITMFCVGAANLQALRATPLERAS</sequence>
<reference evidence="12" key="1">
    <citation type="submission" date="2020-02" db="EMBL/GenBank/DDBJ databases">
        <authorList>
            <person name="Meier V. D."/>
        </authorList>
    </citation>
    <scope>NUCLEOTIDE SEQUENCE</scope>
    <source>
        <strain evidence="12">AVDCRST_MAG93</strain>
    </source>
</reference>
<keyword evidence="6" id="KW-0460">Magnesium</keyword>
<keyword evidence="8" id="KW-0414">Isoprene biosynthesis</keyword>
<evidence type="ECO:0000256" key="5">
    <source>
        <dbReference type="ARBA" id="ARBA00022723"/>
    </source>
</evidence>
<dbReference type="AlphaFoldDB" id="A0A6J4I639"/>
<evidence type="ECO:0000256" key="9">
    <source>
        <dbReference type="ARBA" id="ARBA00023235"/>
    </source>
</evidence>
<accession>A0A6J4I639</accession>
<proteinExistence type="predicted"/>
<dbReference type="Pfam" id="PF01070">
    <property type="entry name" value="FMN_dh"/>
    <property type="match status" value="1"/>
</dbReference>
<organism evidence="12">
    <name type="scientific">uncultured Chloroflexia bacterium</name>
    <dbReference type="NCBI Taxonomy" id="1672391"/>
    <lineage>
        <taxon>Bacteria</taxon>
        <taxon>Bacillati</taxon>
        <taxon>Chloroflexota</taxon>
        <taxon>Chloroflexia</taxon>
        <taxon>environmental samples</taxon>
    </lineage>
</organism>
<dbReference type="Gene3D" id="3.20.20.70">
    <property type="entry name" value="Aldolase class I"/>
    <property type="match status" value="1"/>
</dbReference>
<dbReference type="SUPFAM" id="SSF51395">
    <property type="entry name" value="FMN-linked oxidoreductases"/>
    <property type="match status" value="1"/>
</dbReference>
<protein>
    <submittedName>
        <fullName evidence="12">Isopentenyl-diphosphate delta-isomerase, FMN-dependent</fullName>
        <ecNumber evidence="12">5.3.3.2</ecNumber>
    </submittedName>
</protein>
<dbReference type="GO" id="GO:0046872">
    <property type="term" value="F:metal ion binding"/>
    <property type="evidence" value="ECO:0007669"/>
    <property type="project" value="UniProtKB-KW"/>
</dbReference>
<dbReference type="InterPro" id="IPR013785">
    <property type="entry name" value="Aldolase_TIM"/>
</dbReference>
<evidence type="ECO:0000256" key="8">
    <source>
        <dbReference type="ARBA" id="ARBA00023229"/>
    </source>
</evidence>
<dbReference type="GO" id="GO:0004452">
    <property type="term" value="F:isopentenyl-diphosphate delta-isomerase activity"/>
    <property type="evidence" value="ECO:0007669"/>
    <property type="project" value="UniProtKB-EC"/>
</dbReference>
<evidence type="ECO:0000256" key="7">
    <source>
        <dbReference type="ARBA" id="ARBA00022857"/>
    </source>
</evidence>
<evidence type="ECO:0000259" key="11">
    <source>
        <dbReference type="Pfam" id="PF01070"/>
    </source>
</evidence>
<dbReference type="EMBL" id="CADCTR010000478">
    <property type="protein sequence ID" value="CAA9243022.1"/>
    <property type="molecule type" value="Genomic_DNA"/>
</dbReference>
<keyword evidence="5" id="KW-0479">Metal-binding</keyword>
<keyword evidence="2" id="KW-0963">Cytoplasm</keyword>
<name>A0A6J4I639_9CHLR</name>
<evidence type="ECO:0000256" key="3">
    <source>
        <dbReference type="ARBA" id="ARBA00022630"/>
    </source>
</evidence>
<gene>
    <name evidence="12" type="ORF">AVDCRST_MAG93-1415</name>
</gene>
<keyword evidence="9 12" id="KW-0413">Isomerase</keyword>
<feature type="domain" description="FMN-dependent dehydrogenase" evidence="11">
    <location>
        <begin position="39"/>
        <end position="128"/>
    </location>
</feature>
<dbReference type="GO" id="GO:0016491">
    <property type="term" value="F:oxidoreductase activity"/>
    <property type="evidence" value="ECO:0007669"/>
    <property type="project" value="InterPro"/>
</dbReference>
<dbReference type="PANTHER" id="PTHR43665">
    <property type="entry name" value="ISOPENTENYL-DIPHOSPHATE DELTA-ISOMERASE"/>
    <property type="match status" value="1"/>
</dbReference>
<comment type="subunit">
    <text evidence="10">Homooctamer. Dimer of tetramers.</text>
</comment>
<dbReference type="GO" id="GO:0010181">
    <property type="term" value="F:FMN binding"/>
    <property type="evidence" value="ECO:0007669"/>
    <property type="project" value="InterPro"/>
</dbReference>
<keyword evidence="3" id="KW-0285">Flavoprotein</keyword>
<comment type="cofactor">
    <cofactor evidence="1">
        <name>FMN</name>
        <dbReference type="ChEBI" id="CHEBI:58210"/>
    </cofactor>
</comment>
<dbReference type="GO" id="GO:0008299">
    <property type="term" value="P:isoprenoid biosynthetic process"/>
    <property type="evidence" value="ECO:0007669"/>
    <property type="project" value="UniProtKB-KW"/>
</dbReference>